<dbReference type="AlphaFoldDB" id="A0A0F8VWG8"/>
<dbReference type="EMBL" id="LAZR01070485">
    <property type="protein sequence ID" value="KKK40290.1"/>
    <property type="molecule type" value="Genomic_DNA"/>
</dbReference>
<accession>A0A0F8VWG8</accession>
<proteinExistence type="predicted"/>
<sequence length="53" mass="6441">MTIQDLINWCKDKQSNRQVILINENRELEYTDIGLLFNPIKINEQKDMFNERD</sequence>
<reference evidence="1" key="1">
    <citation type="journal article" date="2015" name="Nature">
        <title>Complex archaea that bridge the gap between prokaryotes and eukaryotes.</title>
        <authorList>
            <person name="Spang A."/>
            <person name="Saw J.H."/>
            <person name="Jorgensen S.L."/>
            <person name="Zaremba-Niedzwiedzka K."/>
            <person name="Martijn J."/>
            <person name="Lind A.E."/>
            <person name="van Eijk R."/>
            <person name="Schleper C."/>
            <person name="Guy L."/>
            <person name="Ettema T.J."/>
        </authorList>
    </citation>
    <scope>NUCLEOTIDE SEQUENCE</scope>
</reference>
<name>A0A0F8VWG8_9ZZZZ</name>
<comment type="caution">
    <text evidence="1">The sequence shown here is derived from an EMBL/GenBank/DDBJ whole genome shotgun (WGS) entry which is preliminary data.</text>
</comment>
<gene>
    <name evidence="1" type="ORF">LCGC14_3099480</name>
</gene>
<organism evidence="1">
    <name type="scientific">marine sediment metagenome</name>
    <dbReference type="NCBI Taxonomy" id="412755"/>
    <lineage>
        <taxon>unclassified sequences</taxon>
        <taxon>metagenomes</taxon>
        <taxon>ecological metagenomes</taxon>
    </lineage>
</organism>
<evidence type="ECO:0000313" key="1">
    <source>
        <dbReference type="EMBL" id="KKK40290.1"/>
    </source>
</evidence>
<protein>
    <submittedName>
        <fullName evidence="1">Uncharacterized protein</fullName>
    </submittedName>
</protein>